<evidence type="ECO:0000259" key="9">
    <source>
        <dbReference type="SMART" id="SM00965"/>
    </source>
</evidence>
<feature type="signal peptide" evidence="8">
    <location>
        <begin position="1"/>
        <end position="38"/>
    </location>
</feature>
<name>A0A6G1ZAM8_9BACT</name>
<dbReference type="InterPro" id="IPR023996">
    <property type="entry name" value="TonB-dep_OMP_SusC/RagA"/>
</dbReference>
<dbReference type="Gene3D" id="2.170.130.10">
    <property type="entry name" value="TonB-dependent receptor, plug domain"/>
    <property type="match status" value="1"/>
</dbReference>
<feature type="chain" id="PRO_5026095411" evidence="8">
    <location>
        <begin position="39"/>
        <end position="1095"/>
    </location>
</feature>
<comment type="caution">
    <text evidence="10">The sequence shown here is derived from an EMBL/GenBank/DDBJ whole genome shotgun (WGS) entry which is preliminary data.</text>
</comment>
<dbReference type="FunFam" id="2.170.130.10:FF:000008">
    <property type="entry name" value="SusC/RagA family TonB-linked outer membrane protein"/>
    <property type="match status" value="1"/>
</dbReference>
<evidence type="ECO:0000256" key="8">
    <source>
        <dbReference type="SAM" id="SignalP"/>
    </source>
</evidence>
<evidence type="ECO:0000256" key="4">
    <source>
        <dbReference type="ARBA" id="ARBA00022692"/>
    </source>
</evidence>
<proteinExistence type="inferred from homology"/>
<evidence type="ECO:0000256" key="6">
    <source>
        <dbReference type="ARBA" id="ARBA00023237"/>
    </source>
</evidence>
<comment type="similarity">
    <text evidence="7">Belongs to the TonB-dependent receptor family.</text>
</comment>
<keyword evidence="3 7" id="KW-1134">Transmembrane beta strand</keyword>
<comment type="subcellular location">
    <subcellularLocation>
        <location evidence="1 7">Cell outer membrane</location>
        <topology evidence="1 7">Multi-pass membrane protein</topology>
    </subcellularLocation>
</comment>
<dbReference type="InterPro" id="IPR036942">
    <property type="entry name" value="Beta-barrel_TonB_sf"/>
</dbReference>
<protein>
    <submittedName>
        <fullName evidence="10">SusC/RagA family TonB-linked outer membrane protein</fullName>
    </submittedName>
</protein>
<dbReference type="EMBL" id="WKLP01000005">
    <property type="protein sequence ID" value="MRY10930.1"/>
    <property type="molecule type" value="Genomic_DNA"/>
</dbReference>
<keyword evidence="5 7" id="KW-0472">Membrane</keyword>
<dbReference type="Pfam" id="PF07715">
    <property type="entry name" value="Plug"/>
    <property type="match status" value="1"/>
</dbReference>
<dbReference type="SUPFAM" id="SSF49464">
    <property type="entry name" value="Carboxypeptidase regulatory domain-like"/>
    <property type="match status" value="1"/>
</dbReference>
<sequence>MENILYKERKITLIVRNRFYVSWLCMILFATSMQQAFAALPQNQKITLDLQNATIKEAFETIRKQSDYIFFFETGDVDTRQKISLQISSESINDILNQVLKGKGLKYEIKNKHIIIKPDKTPQPAQSSRQSGTINGVVTDEKGEPIIGANIMVKGTTNGTVTDLDGKFVIQASPGDILEISYIGYNPLQIKAGTQTSLSIKMTEDTQNLEEIVVVGYGTQKKSDLISAITSVRGKELAEQPVPRVDQLLRGRVAGMQVVQSNGTPGASSSIRIRGGNSLSASNEPLYVIDGFIDAGDLNSLNPNDIESIEVLKDATSTAIYGARGSNGVILITTKRGKEGKAQFDVEASYGWQKLPKKIDLLSTGEYASYLNKIARMNGTTVPYDDPSKVTGVDWQDELFRTAPVYNVNLSSSGGTEKIKYLISLNHFDQDGIMVGSGFNRTTLRTNVDAEVNPWFSLGTTVSLSREFSDISTLPSDYSLAVYGIGMSPIGTAFNPDGSYNYTEPSRPLGRNPLAEALLPTDEKNTYYVLNNSYLQFKIGEHFTWRSTLGIKWNYWREDYFSPRKGSYQEKTNSAKATTLQTQDLLTEHTLTYTLKKEVHSFSALGGFTAQKGYDKGLSTEVSNFANDITGFYDLNSAQLKNSVKSGYHNWGYMSWLGRINYSYDNRYLLTAVARYDGSSRFSPGNKWAFFPSVSVGWRITEEDFMKSQQVVNDLKLRLSYGRVGNQAIDIYSTQSLFSSGSTILGGQEVVTYTPSKVPSKDLTWEKTDQFDAGIDFSFFNSVLTGSLDYYHKKTSDLLWEISVPSYIGQSTQLQNLGSLSNQGVELSLNASLINKKDFQWDMNFNISTNRSKVLSLGPDQEKPVGEHWGGYYSSILKVGSPVGLFYGQVYEGVLTQQDIDAGNLSARPGDPKFKNIPDDPNNSTVIGNANPDFFGGLGTTVAYKGISLNAFFQYSVGNDVMNLNSAYFLPGNANVNCYRELAEKMWTPENPDTDVARPGNSYIYSVDSRFVENGSFLRLSSLTLAYDLPRNLLQYIGLASARVYATGNNLFNICNYRGYDPEVSLYSTSPILKGYDWGQYPMNRSFSIGLKFTL</sequence>
<gene>
    <name evidence="10" type="ORF">GKE01_05520</name>
</gene>
<dbReference type="InterPro" id="IPR039426">
    <property type="entry name" value="TonB-dep_rcpt-like"/>
</dbReference>
<dbReference type="InterPro" id="IPR037066">
    <property type="entry name" value="Plug_dom_sf"/>
</dbReference>
<accession>A0A6G1ZAM8</accession>
<dbReference type="RefSeq" id="WP_010800604.1">
    <property type="nucleotide sequence ID" value="NZ_CAJSYT010000011.1"/>
</dbReference>
<dbReference type="InterPro" id="IPR023997">
    <property type="entry name" value="TonB-dep_OMP_SusC/RagA_CS"/>
</dbReference>
<keyword evidence="6 7" id="KW-0998">Cell outer membrane</keyword>
<evidence type="ECO:0000256" key="7">
    <source>
        <dbReference type="PROSITE-ProRule" id="PRU01360"/>
    </source>
</evidence>
<organism evidence="10">
    <name type="scientific">Parabacteroides goldsteinii</name>
    <dbReference type="NCBI Taxonomy" id="328812"/>
    <lineage>
        <taxon>Bacteria</taxon>
        <taxon>Pseudomonadati</taxon>
        <taxon>Bacteroidota</taxon>
        <taxon>Bacteroidia</taxon>
        <taxon>Bacteroidales</taxon>
        <taxon>Tannerellaceae</taxon>
        <taxon>Parabacteroides</taxon>
    </lineage>
</organism>
<evidence type="ECO:0000256" key="2">
    <source>
        <dbReference type="ARBA" id="ARBA00022448"/>
    </source>
</evidence>
<dbReference type="InterPro" id="IPR012910">
    <property type="entry name" value="Plug_dom"/>
</dbReference>
<dbReference type="NCBIfam" id="TIGR04057">
    <property type="entry name" value="SusC_RagA_signa"/>
    <property type="match status" value="1"/>
</dbReference>
<keyword evidence="8" id="KW-0732">Signal</keyword>
<evidence type="ECO:0000256" key="1">
    <source>
        <dbReference type="ARBA" id="ARBA00004571"/>
    </source>
</evidence>
<keyword evidence="2 7" id="KW-0813">Transport</keyword>
<dbReference type="PROSITE" id="PS52016">
    <property type="entry name" value="TONB_DEPENDENT_REC_3"/>
    <property type="match status" value="1"/>
</dbReference>
<dbReference type="InterPro" id="IPR011662">
    <property type="entry name" value="Secretin/TonB_short_N"/>
</dbReference>
<keyword evidence="4 7" id="KW-0812">Transmembrane</keyword>
<dbReference type="Pfam" id="PF13715">
    <property type="entry name" value="CarbopepD_reg_2"/>
    <property type="match status" value="1"/>
</dbReference>
<dbReference type="Gene3D" id="2.60.40.1120">
    <property type="entry name" value="Carboxypeptidase-like, regulatory domain"/>
    <property type="match status" value="1"/>
</dbReference>
<feature type="domain" description="Secretin/TonB short N-terminal" evidence="9">
    <location>
        <begin position="68"/>
        <end position="119"/>
    </location>
</feature>
<reference evidence="10" key="1">
    <citation type="journal article" date="2019" name="Nat. Med.">
        <title>A library of human gut bacterial isolates paired with longitudinal multiomics data enables mechanistic microbiome research.</title>
        <authorList>
            <person name="Poyet M."/>
            <person name="Groussin M."/>
            <person name="Gibbons S.M."/>
            <person name="Avila-Pacheco J."/>
            <person name="Jiang X."/>
            <person name="Kearney S.M."/>
            <person name="Perrotta A.R."/>
            <person name="Berdy B."/>
            <person name="Zhao S."/>
            <person name="Lieberman T.D."/>
            <person name="Swanson P.K."/>
            <person name="Smith M."/>
            <person name="Roesemann S."/>
            <person name="Alexander J.E."/>
            <person name="Rich S.A."/>
            <person name="Livny J."/>
            <person name="Vlamakis H."/>
            <person name="Clish C."/>
            <person name="Bullock K."/>
            <person name="Deik A."/>
            <person name="Scott J."/>
            <person name="Pierce K.A."/>
            <person name="Xavier R.J."/>
            <person name="Alm E.J."/>
        </authorList>
    </citation>
    <scope>NUCLEOTIDE SEQUENCE</scope>
    <source>
        <strain evidence="10">BIOML-A4</strain>
    </source>
</reference>
<dbReference type="NCBIfam" id="TIGR04056">
    <property type="entry name" value="OMP_RagA_SusC"/>
    <property type="match status" value="1"/>
</dbReference>
<dbReference type="FunFam" id="2.60.40.1120:FF:000003">
    <property type="entry name" value="Outer membrane protein Omp121"/>
    <property type="match status" value="1"/>
</dbReference>
<evidence type="ECO:0000313" key="10">
    <source>
        <dbReference type="EMBL" id="MRY10930.1"/>
    </source>
</evidence>
<evidence type="ECO:0000256" key="3">
    <source>
        <dbReference type="ARBA" id="ARBA00022452"/>
    </source>
</evidence>
<dbReference type="SUPFAM" id="SSF56935">
    <property type="entry name" value="Porins"/>
    <property type="match status" value="1"/>
</dbReference>
<evidence type="ECO:0000256" key="5">
    <source>
        <dbReference type="ARBA" id="ARBA00023136"/>
    </source>
</evidence>
<dbReference type="Pfam" id="PF07660">
    <property type="entry name" value="STN"/>
    <property type="match status" value="1"/>
</dbReference>
<dbReference type="GO" id="GO:0009279">
    <property type="term" value="C:cell outer membrane"/>
    <property type="evidence" value="ECO:0007669"/>
    <property type="project" value="UniProtKB-SubCell"/>
</dbReference>
<dbReference type="InterPro" id="IPR008969">
    <property type="entry name" value="CarboxyPept-like_regulatory"/>
</dbReference>
<dbReference type="Gene3D" id="2.40.170.20">
    <property type="entry name" value="TonB-dependent receptor, beta-barrel domain"/>
    <property type="match status" value="1"/>
</dbReference>
<dbReference type="SMART" id="SM00965">
    <property type="entry name" value="STN"/>
    <property type="match status" value="1"/>
</dbReference>
<dbReference type="AlphaFoldDB" id="A0A6G1ZAM8"/>